<gene>
    <name evidence="1" type="ORF">B0H65DRAFT_157686</name>
</gene>
<accession>A0AAE0JHP5</accession>
<proteinExistence type="predicted"/>
<sequence>MATKEERVDIHRRFRVEWEKNWWARYALSLRKRDGTLEDHAEEDLCAWQNRDWDECNRFTILERLYLMPESEREATNQLCGRVDGNVLIEHTMGVRWAESRAQKRDHKDLDTFFPTEEYRQLAKLPKFPYGCCFYSSPG</sequence>
<comment type="caution">
    <text evidence="1">The sequence shown here is derived from an EMBL/GenBank/DDBJ whole genome shotgun (WGS) entry which is preliminary data.</text>
</comment>
<dbReference type="RefSeq" id="XP_062682933.1">
    <property type="nucleotide sequence ID" value="XM_062821182.1"/>
</dbReference>
<protein>
    <submittedName>
        <fullName evidence="1">Uncharacterized protein</fullName>
    </submittedName>
</protein>
<dbReference type="Proteomes" id="UP001278500">
    <property type="component" value="Unassembled WGS sequence"/>
</dbReference>
<organism evidence="1 2">
    <name type="scientific">Neurospora tetraspora</name>
    <dbReference type="NCBI Taxonomy" id="94610"/>
    <lineage>
        <taxon>Eukaryota</taxon>
        <taxon>Fungi</taxon>
        <taxon>Dikarya</taxon>
        <taxon>Ascomycota</taxon>
        <taxon>Pezizomycotina</taxon>
        <taxon>Sordariomycetes</taxon>
        <taxon>Sordariomycetidae</taxon>
        <taxon>Sordariales</taxon>
        <taxon>Sordariaceae</taxon>
        <taxon>Neurospora</taxon>
    </lineage>
</organism>
<evidence type="ECO:0000313" key="1">
    <source>
        <dbReference type="EMBL" id="KAK3347851.1"/>
    </source>
</evidence>
<dbReference type="GeneID" id="87858336"/>
<dbReference type="AlphaFoldDB" id="A0AAE0JHP5"/>
<dbReference type="EMBL" id="JAUEPP010000003">
    <property type="protein sequence ID" value="KAK3347851.1"/>
    <property type="molecule type" value="Genomic_DNA"/>
</dbReference>
<reference evidence="1" key="2">
    <citation type="submission" date="2023-06" db="EMBL/GenBank/DDBJ databases">
        <authorList>
            <consortium name="Lawrence Berkeley National Laboratory"/>
            <person name="Haridas S."/>
            <person name="Hensen N."/>
            <person name="Bonometti L."/>
            <person name="Westerberg I."/>
            <person name="Brannstrom I.O."/>
            <person name="Guillou S."/>
            <person name="Cros-Aarteil S."/>
            <person name="Calhoun S."/>
            <person name="Kuo A."/>
            <person name="Mondo S."/>
            <person name="Pangilinan J."/>
            <person name="Riley R."/>
            <person name="Labutti K."/>
            <person name="Andreopoulos B."/>
            <person name="Lipzen A."/>
            <person name="Chen C."/>
            <person name="Yanf M."/>
            <person name="Daum C."/>
            <person name="Ng V."/>
            <person name="Clum A."/>
            <person name="Steindorff A."/>
            <person name="Ohm R."/>
            <person name="Martin F."/>
            <person name="Silar P."/>
            <person name="Natvig D."/>
            <person name="Lalanne C."/>
            <person name="Gautier V."/>
            <person name="Ament-Velasquez S.L."/>
            <person name="Kruys A."/>
            <person name="Hutchinson M.I."/>
            <person name="Powell A.J."/>
            <person name="Barry K."/>
            <person name="Miller A.N."/>
            <person name="Grigoriev I.V."/>
            <person name="Debuchy R."/>
            <person name="Gladieux P."/>
            <person name="Thoren M.H."/>
            <person name="Johannesson H."/>
        </authorList>
    </citation>
    <scope>NUCLEOTIDE SEQUENCE</scope>
    <source>
        <strain evidence="1">CBS 560.94</strain>
    </source>
</reference>
<reference evidence="1" key="1">
    <citation type="journal article" date="2023" name="Mol. Phylogenet. Evol.">
        <title>Genome-scale phylogeny and comparative genomics of the fungal order Sordariales.</title>
        <authorList>
            <person name="Hensen N."/>
            <person name="Bonometti L."/>
            <person name="Westerberg I."/>
            <person name="Brannstrom I.O."/>
            <person name="Guillou S."/>
            <person name="Cros-Aarteil S."/>
            <person name="Calhoun S."/>
            <person name="Haridas S."/>
            <person name="Kuo A."/>
            <person name="Mondo S."/>
            <person name="Pangilinan J."/>
            <person name="Riley R."/>
            <person name="LaButti K."/>
            <person name="Andreopoulos B."/>
            <person name="Lipzen A."/>
            <person name="Chen C."/>
            <person name="Yan M."/>
            <person name="Daum C."/>
            <person name="Ng V."/>
            <person name="Clum A."/>
            <person name="Steindorff A."/>
            <person name="Ohm R.A."/>
            <person name="Martin F."/>
            <person name="Silar P."/>
            <person name="Natvig D.O."/>
            <person name="Lalanne C."/>
            <person name="Gautier V."/>
            <person name="Ament-Velasquez S.L."/>
            <person name="Kruys A."/>
            <person name="Hutchinson M.I."/>
            <person name="Powell A.J."/>
            <person name="Barry K."/>
            <person name="Miller A.N."/>
            <person name="Grigoriev I.V."/>
            <person name="Debuchy R."/>
            <person name="Gladieux P."/>
            <person name="Hiltunen Thoren M."/>
            <person name="Johannesson H."/>
        </authorList>
    </citation>
    <scope>NUCLEOTIDE SEQUENCE</scope>
    <source>
        <strain evidence="1">CBS 560.94</strain>
    </source>
</reference>
<name>A0AAE0JHP5_9PEZI</name>
<keyword evidence="2" id="KW-1185">Reference proteome</keyword>
<evidence type="ECO:0000313" key="2">
    <source>
        <dbReference type="Proteomes" id="UP001278500"/>
    </source>
</evidence>